<name>A0A5C5CJ66_9HYPH</name>
<dbReference type="RefSeq" id="WP_140021326.1">
    <property type="nucleotide sequence ID" value="NZ_JACIEX010000007.1"/>
</dbReference>
<accession>A0A5C5CJ66</accession>
<dbReference type="EMBL" id="JACIEX010000007">
    <property type="protein sequence ID" value="MBB4094748.1"/>
    <property type="molecule type" value="Genomic_DNA"/>
</dbReference>
<evidence type="ECO:0000313" key="1">
    <source>
        <dbReference type="EMBL" id="MBB4094748.1"/>
    </source>
</evidence>
<reference evidence="2 3" key="1">
    <citation type="journal article" date="2011" name="Int. J. Syst. Evol. Microbiol.">
        <title>Ochrobactrum pecoris sp. nov., isolated from farm animals.</title>
        <authorList>
            <person name="Kampfer P."/>
            <person name="Huber B."/>
            <person name="Busse H.J."/>
            <person name="Scholz H.C."/>
            <person name="Tomaso H."/>
            <person name="Hotzel H."/>
            <person name="Melzer F."/>
        </authorList>
    </citation>
    <scope>NUCLEOTIDE SEQUENCE [LARGE SCALE GENOMIC DNA]</scope>
    <source>
        <strain evidence="2 3">08RB2639</strain>
    </source>
</reference>
<comment type="caution">
    <text evidence="2">The sequence shown here is derived from an EMBL/GenBank/DDBJ whole genome shotgun (WGS) entry which is preliminary data.</text>
</comment>
<proteinExistence type="predicted"/>
<evidence type="ECO:0000313" key="3">
    <source>
        <dbReference type="Proteomes" id="UP000313390"/>
    </source>
</evidence>
<protein>
    <submittedName>
        <fullName evidence="2">Uncharacterized protein</fullName>
    </submittedName>
</protein>
<dbReference type="Proteomes" id="UP000553980">
    <property type="component" value="Unassembled WGS sequence"/>
</dbReference>
<dbReference type="AlphaFoldDB" id="A0A5C5CJ66"/>
<evidence type="ECO:0000313" key="4">
    <source>
        <dbReference type="Proteomes" id="UP000553980"/>
    </source>
</evidence>
<sequence>MAVSHARKSFANLLIKKPLMRVYWRFYHLMIALSPVQDSIHCSSLSPHSHHMMQFPLTARTSFPVIRTTVRFVRYGNTSKDARHIGAVAGMDAVMVETIYRTPYLPFRVYLRFPAEATTDAEDRDRAKFACFKE</sequence>
<dbReference type="EMBL" id="VEWK01000007">
    <property type="protein sequence ID" value="TNV11308.1"/>
    <property type="molecule type" value="Genomic_DNA"/>
</dbReference>
<evidence type="ECO:0000313" key="2">
    <source>
        <dbReference type="EMBL" id="TNV11308.1"/>
    </source>
</evidence>
<dbReference type="Proteomes" id="UP000313390">
    <property type="component" value="Unassembled WGS sequence"/>
</dbReference>
<organism evidence="2 3">
    <name type="scientific">Brucella pecoris</name>
    <dbReference type="NCBI Taxonomy" id="867683"/>
    <lineage>
        <taxon>Bacteria</taxon>
        <taxon>Pseudomonadati</taxon>
        <taxon>Pseudomonadota</taxon>
        <taxon>Alphaproteobacteria</taxon>
        <taxon>Hyphomicrobiales</taxon>
        <taxon>Brucellaceae</taxon>
        <taxon>Brucella/Ochrobactrum group</taxon>
        <taxon>Brucella</taxon>
    </lineage>
</organism>
<keyword evidence="4" id="KW-1185">Reference proteome</keyword>
<reference evidence="2" key="2">
    <citation type="submission" date="2019-06" db="EMBL/GenBank/DDBJ databases">
        <authorList>
            <person name="Hu M."/>
        </authorList>
    </citation>
    <scope>NUCLEOTIDE SEQUENCE</scope>
    <source>
        <strain evidence="2">08RB2639</strain>
    </source>
</reference>
<reference evidence="1 4" key="3">
    <citation type="submission" date="2020-08" db="EMBL/GenBank/DDBJ databases">
        <title>Genomic Encyclopedia of Type Strains, Phase IV (KMG-IV): sequencing the most valuable type-strain genomes for metagenomic binning, comparative biology and taxonomic classification.</title>
        <authorList>
            <person name="Goeker M."/>
        </authorList>
    </citation>
    <scope>NUCLEOTIDE SEQUENCE [LARGE SCALE GENOMIC DNA]</scope>
    <source>
        <strain evidence="1 4">DSM 23868</strain>
    </source>
</reference>
<gene>
    <name evidence="2" type="ORF">FIB18_14145</name>
    <name evidence="1" type="ORF">GGQ79_003283</name>
</gene>